<evidence type="ECO:0000256" key="3">
    <source>
        <dbReference type="SAM" id="MobiDB-lite"/>
    </source>
</evidence>
<dbReference type="OrthoDB" id="3190535at2"/>
<feature type="compositionally biased region" description="Pro residues" evidence="3">
    <location>
        <begin position="1"/>
        <end position="10"/>
    </location>
</feature>
<dbReference type="SUPFAM" id="SSF46689">
    <property type="entry name" value="Homeodomain-like"/>
    <property type="match status" value="1"/>
</dbReference>
<reference evidence="6" key="1">
    <citation type="submission" date="2016-07" db="EMBL/GenBank/DDBJ databases">
        <title>Frankia sp. NRRL B-16219 Genome sequencing.</title>
        <authorList>
            <person name="Ghodhbane-Gtari F."/>
            <person name="Swanson E."/>
            <person name="Gueddou A."/>
            <person name="Louati M."/>
            <person name="Nouioui I."/>
            <person name="Hezbri K."/>
            <person name="Abebe-Akele F."/>
            <person name="Simpson S."/>
            <person name="Morris K."/>
            <person name="Thomas K."/>
            <person name="Gtari M."/>
            <person name="Tisa L.S."/>
        </authorList>
    </citation>
    <scope>NUCLEOTIDE SEQUENCE [LARGE SCALE GENOMIC DNA]</scope>
    <source>
        <strain evidence="6">NRRL B-16219</strain>
    </source>
</reference>
<dbReference type="PANTHER" id="PTHR30055:SF226">
    <property type="entry name" value="HTH-TYPE TRANSCRIPTIONAL REGULATOR PKSA"/>
    <property type="match status" value="1"/>
</dbReference>
<dbReference type="Gene3D" id="1.10.357.10">
    <property type="entry name" value="Tetracycline Repressor, domain 2"/>
    <property type="match status" value="1"/>
</dbReference>
<evidence type="ECO:0000259" key="4">
    <source>
        <dbReference type="PROSITE" id="PS50977"/>
    </source>
</evidence>
<gene>
    <name evidence="5" type="ORF">BBK14_25405</name>
</gene>
<protein>
    <submittedName>
        <fullName evidence="5">TetR family transcriptional regulator</fullName>
    </submittedName>
</protein>
<evidence type="ECO:0000313" key="5">
    <source>
        <dbReference type="EMBL" id="OHV22651.1"/>
    </source>
</evidence>
<dbReference type="GO" id="GO:0003700">
    <property type="term" value="F:DNA-binding transcription factor activity"/>
    <property type="evidence" value="ECO:0007669"/>
    <property type="project" value="TreeGrafter"/>
</dbReference>
<feature type="compositionally biased region" description="Basic and acidic residues" evidence="3">
    <location>
        <begin position="26"/>
        <end position="36"/>
    </location>
</feature>
<dbReference type="PRINTS" id="PR00455">
    <property type="entry name" value="HTHTETR"/>
</dbReference>
<dbReference type="SUPFAM" id="SSF48498">
    <property type="entry name" value="Tetracyclin repressor-like, C-terminal domain"/>
    <property type="match status" value="1"/>
</dbReference>
<dbReference type="InterPro" id="IPR036271">
    <property type="entry name" value="Tet_transcr_reg_TetR-rel_C_sf"/>
</dbReference>
<comment type="caution">
    <text evidence="5">The sequence shown here is derived from an EMBL/GenBank/DDBJ whole genome shotgun (WGS) entry which is preliminary data.</text>
</comment>
<dbReference type="Proteomes" id="UP000179769">
    <property type="component" value="Unassembled WGS sequence"/>
</dbReference>
<dbReference type="GO" id="GO:0000976">
    <property type="term" value="F:transcription cis-regulatory region binding"/>
    <property type="evidence" value="ECO:0007669"/>
    <property type="project" value="TreeGrafter"/>
</dbReference>
<dbReference type="RefSeq" id="WP_071066038.1">
    <property type="nucleotide sequence ID" value="NZ_MAXA01000245.1"/>
</dbReference>
<keyword evidence="1 2" id="KW-0238">DNA-binding</keyword>
<dbReference type="AlphaFoldDB" id="A0A1S1PN05"/>
<evidence type="ECO:0000256" key="1">
    <source>
        <dbReference type="ARBA" id="ARBA00023125"/>
    </source>
</evidence>
<dbReference type="InterPro" id="IPR009057">
    <property type="entry name" value="Homeodomain-like_sf"/>
</dbReference>
<accession>A0A1S1PN05</accession>
<evidence type="ECO:0000313" key="6">
    <source>
        <dbReference type="Proteomes" id="UP000179769"/>
    </source>
</evidence>
<dbReference type="Pfam" id="PF21313">
    <property type="entry name" value="EthR_C"/>
    <property type="match status" value="1"/>
</dbReference>
<dbReference type="InterPro" id="IPR049397">
    <property type="entry name" value="EthR_C"/>
</dbReference>
<dbReference type="PROSITE" id="PS50977">
    <property type="entry name" value="HTH_TETR_2"/>
    <property type="match status" value="1"/>
</dbReference>
<sequence>MTAVPQPKPAAEPVWSSGADSQLRTQRWDDDLPRSRRGAETRARLVEAAKTVFEEKGFHDARVSDIGERAGLTHSAFYHYFDSKEDILREVVTAIDHALNSGMDVILDPSSTATPRERLTKAIRIRFEAHREEARIMNVIEQVARYNEPISALWTELYQRHCEEMAASITQLQRRGLADATLDPVIATDALATMTLRFAEQSLMQDGSRYDFDVAVDQITKIFINALQLRDPKKRRRRDDSG</sequence>
<feature type="region of interest" description="Disordered" evidence="3">
    <location>
        <begin position="1"/>
        <end position="36"/>
    </location>
</feature>
<dbReference type="Pfam" id="PF00440">
    <property type="entry name" value="TetR_N"/>
    <property type="match status" value="1"/>
</dbReference>
<dbReference type="PANTHER" id="PTHR30055">
    <property type="entry name" value="HTH-TYPE TRANSCRIPTIONAL REGULATOR RUTR"/>
    <property type="match status" value="1"/>
</dbReference>
<name>A0A1S1PN05_9ACTN</name>
<dbReference type="InterPro" id="IPR001647">
    <property type="entry name" value="HTH_TetR"/>
</dbReference>
<feature type="DNA-binding region" description="H-T-H motif" evidence="2">
    <location>
        <begin position="62"/>
        <end position="81"/>
    </location>
</feature>
<dbReference type="InterPro" id="IPR050109">
    <property type="entry name" value="HTH-type_TetR-like_transc_reg"/>
</dbReference>
<keyword evidence="6" id="KW-1185">Reference proteome</keyword>
<dbReference type="EMBL" id="MAXA01000245">
    <property type="protein sequence ID" value="OHV22651.1"/>
    <property type="molecule type" value="Genomic_DNA"/>
</dbReference>
<feature type="domain" description="HTH tetR-type" evidence="4">
    <location>
        <begin position="39"/>
        <end position="99"/>
    </location>
</feature>
<dbReference type="Gene3D" id="1.10.10.60">
    <property type="entry name" value="Homeodomain-like"/>
    <property type="match status" value="1"/>
</dbReference>
<evidence type="ECO:0000256" key="2">
    <source>
        <dbReference type="PROSITE-ProRule" id="PRU00335"/>
    </source>
</evidence>
<organism evidence="5 6">
    <name type="scientific">Parafrankia soli</name>
    <dbReference type="NCBI Taxonomy" id="2599596"/>
    <lineage>
        <taxon>Bacteria</taxon>
        <taxon>Bacillati</taxon>
        <taxon>Actinomycetota</taxon>
        <taxon>Actinomycetes</taxon>
        <taxon>Frankiales</taxon>
        <taxon>Frankiaceae</taxon>
        <taxon>Parafrankia</taxon>
    </lineage>
</organism>
<proteinExistence type="predicted"/>